<comment type="caution">
    <text evidence="1">The sequence shown here is derived from an EMBL/GenBank/DDBJ whole genome shotgun (WGS) entry which is preliminary data.</text>
</comment>
<proteinExistence type="predicted"/>
<sequence>MDIHLTQGSVLPPGHWIYPDELRLQATGYTSDTGQSSANWTLDKHLKLDRVLQGQWKSPDHGKSSATRTVDIPLTLDRVLPPGHWTYP</sequence>
<dbReference type="Proteomes" id="UP000886998">
    <property type="component" value="Unassembled WGS sequence"/>
</dbReference>
<dbReference type="AlphaFoldDB" id="A0A8X6WY89"/>
<accession>A0A8X6WY89</accession>
<evidence type="ECO:0000313" key="1">
    <source>
        <dbReference type="EMBL" id="GFY43567.1"/>
    </source>
</evidence>
<protein>
    <submittedName>
        <fullName evidence="1">Uncharacterized protein</fullName>
    </submittedName>
</protein>
<evidence type="ECO:0000313" key="2">
    <source>
        <dbReference type="Proteomes" id="UP000886998"/>
    </source>
</evidence>
<reference evidence="1" key="1">
    <citation type="submission" date="2020-08" db="EMBL/GenBank/DDBJ databases">
        <title>Multicomponent nature underlies the extraordinary mechanical properties of spider dragline silk.</title>
        <authorList>
            <person name="Kono N."/>
            <person name="Nakamura H."/>
            <person name="Mori M."/>
            <person name="Yoshida Y."/>
            <person name="Ohtoshi R."/>
            <person name="Malay A.D."/>
            <person name="Moran D.A.P."/>
            <person name="Tomita M."/>
            <person name="Numata K."/>
            <person name="Arakawa K."/>
        </authorList>
    </citation>
    <scope>NUCLEOTIDE SEQUENCE</scope>
</reference>
<organism evidence="1 2">
    <name type="scientific">Trichonephila inaurata madagascariensis</name>
    <dbReference type="NCBI Taxonomy" id="2747483"/>
    <lineage>
        <taxon>Eukaryota</taxon>
        <taxon>Metazoa</taxon>
        <taxon>Ecdysozoa</taxon>
        <taxon>Arthropoda</taxon>
        <taxon>Chelicerata</taxon>
        <taxon>Arachnida</taxon>
        <taxon>Araneae</taxon>
        <taxon>Araneomorphae</taxon>
        <taxon>Entelegynae</taxon>
        <taxon>Araneoidea</taxon>
        <taxon>Nephilidae</taxon>
        <taxon>Trichonephila</taxon>
        <taxon>Trichonephila inaurata</taxon>
    </lineage>
</organism>
<name>A0A8X6WY89_9ARAC</name>
<dbReference type="EMBL" id="BMAV01003764">
    <property type="protein sequence ID" value="GFY43567.1"/>
    <property type="molecule type" value="Genomic_DNA"/>
</dbReference>
<keyword evidence="2" id="KW-1185">Reference proteome</keyword>
<gene>
    <name evidence="1" type="ORF">TNIN_31571</name>
</gene>